<sequence length="238" mass="26403">MKQFISILILTISSLCVNAQKLPSKQEVSLNAPSNVKIDGKLIDSGTDTVRLSAIDGIERLGQNPLVLIDGVQYDKEILYKISTKCIRGNMLVYANNGDTEYGEKGKDGIVEIKTHNKQITYLTANEKQYLLKKEEVKGLFFSRFTYTDNDGRLRDEARIRRANGGGSSGDLAPGGKIAFVIKDKVYNEAEFKRLFPVDNAEYGTGIRIGSSAGRAKERGLNLEGYDLVFDFNSQAEF</sequence>
<evidence type="ECO:0000313" key="1">
    <source>
        <dbReference type="EMBL" id="MFD0749525.1"/>
    </source>
</evidence>
<keyword evidence="2" id="KW-1185">Reference proteome</keyword>
<name>A0ABW2YY99_9SPHI</name>
<dbReference type="RefSeq" id="WP_377097969.1">
    <property type="nucleotide sequence ID" value="NZ_JBHTHU010000002.1"/>
</dbReference>
<dbReference type="EMBL" id="JBHTHU010000002">
    <property type="protein sequence ID" value="MFD0749525.1"/>
    <property type="molecule type" value="Genomic_DNA"/>
</dbReference>
<organism evidence="1 2">
    <name type="scientific">Mucilaginibacter calamicampi</name>
    <dbReference type="NCBI Taxonomy" id="1302352"/>
    <lineage>
        <taxon>Bacteria</taxon>
        <taxon>Pseudomonadati</taxon>
        <taxon>Bacteroidota</taxon>
        <taxon>Sphingobacteriia</taxon>
        <taxon>Sphingobacteriales</taxon>
        <taxon>Sphingobacteriaceae</taxon>
        <taxon>Mucilaginibacter</taxon>
    </lineage>
</organism>
<accession>A0ABW2YY99</accession>
<comment type="caution">
    <text evidence="1">The sequence shown here is derived from an EMBL/GenBank/DDBJ whole genome shotgun (WGS) entry which is preliminary data.</text>
</comment>
<reference evidence="2" key="1">
    <citation type="journal article" date="2019" name="Int. J. Syst. Evol. Microbiol.">
        <title>The Global Catalogue of Microorganisms (GCM) 10K type strain sequencing project: providing services to taxonomists for standard genome sequencing and annotation.</title>
        <authorList>
            <consortium name="The Broad Institute Genomics Platform"/>
            <consortium name="The Broad Institute Genome Sequencing Center for Infectious Disease"/>
            <person name="Wu L."/>
            <person name="Ma J."/>
        </authorList>
    </citation>
    <scope>NUCLEOTIDE SEQUENCE [LARGE SCALE GENOMIC DNA]</scope>
    <source>
        <strain evidence="2">CCUG 63418</strain>
    </source>
</reference>
<protein>
    <submittedName>
        <fullName evidence="1">Uncharacterized protein</fullName>
    </submittedName>
</protein>
<proteinExistence type="predicted"/>
<dbReference type="Proteomes" id="UP001596958">
    <property type="component" value="Unassembled WGS sequence"/>
</dbReference>
<gene>
    <name evidence="1" type="ORF">ACFQZS_05180</name>
</gene>
<evidence type="ECO:0000313" key="2">
    <source>
        <dbReference type="Proteomes" id="UP001596958"/>
    </source>
</evidence>